<feature type="non-terminal residue" evidence="7">
    <location>
        <position position="263"/>
    </location>
</feature>
<organism evidence="7">
    <name type="scientific">marine metagenome</name>
    <dbReference type="NCBI Taxonomy" id="408172"/>
    <lineage>
        <taxon>unclassified sequences</taxon>
        <taxon>metagenomes</taxon>
        <taxon>ecological metagenomes</taxon>
    </lineage>
</organism>
<feature type="transmembrane region" description="Helical" evidence="5">
    <location>
        <begin position="12"/>
        <end position="28"/>
    </location>
</feature>
<evidence type="ECO:0000256" key="5">
    <source>
        <dbReference type="SAM" id="Phobius"/>
    </source>
</evidence>
<accession>A0A382YIQ5</accession>
<feature type="transmembrane region" description="Helical" evidence="5">
    <location>
        <begin position="74"/>
        <end position="91"/>
    </location>
</feature>
<dbReference type="GO" id="GO:0015297">
    <property type="term" value="F:antiporter activity"/>
    <property type="evidence" value="ECO:0007669"/>
    <property type="project" value="InterPro"/>
</dbReference>
<gene>
    <name evidence="7" type="ORF">METZ01_LOCUS435569</name>
</gene>
<feature type="transmembrane region" description="Helical" evidence="5">
    <location>
        <begin position="34"/>
        <end position="53"/>
    </location>
</feature>
<feature type="transmembrane region" description="Helical" evidence="5">
    <location>
        <begin position="128"/>
        <end position="149"/>
    </location>
</feature>
<reference evidence="7" key="1">
    <citation type="submission" date="2018-05" db="EMBL/GenBank/DDBJ databases">
        <authorList>
            <person name="Lanie J.A."/>
            <person name="Ng W.-L."/>
            <person name="Kazmierczak K.M."/>
            <person name="Andrzejewski T.M."/>
            <person name="Davidsen T.M."/>
            <person name="Wayne K.J."/>
            <person name="Tettelin H."/>
            <person name="Glass J.I."/>
            <person name="Rusch D."/>
            <person name="Podicherti R."/>
            <person name="Tsui H.-C.T."/>
            <person name="Winkler M.E."/>
        </authorList>
    </citation>
    <scope>NUCLEOTIDE SEQUENCE</scope>
</reference>
<protein>
    <recommendedName>
        <fullName evidence="6">Cation/H+ exchanger transmembrane domain-containing protein</fullName>
    </recommendedName>
</protein>
<dbReference type="Gene3D" id="1.20.1530.20">
    <property type="match status" value="1"/>
</dbReference>
<keyword evidence="3 5" id="KW-1133">Transmembrane helix</keyword>
<comment type="subcellular location">
    <subcellularLocation>
        <location evidence="1">Membrane</location>
        <topology evidence="1">Multi-pass membrane protein</topology>
    </subcellularLocation>
</comment>
<dbReference type="AlphaFoldDB" id="A0A382YIQ5"/>
<dbReference type="PANTHER" id="PTHR43021">
    <property type="entry name" value="NA(+)/H(+) ANTIPORTER-RELATED"/>
    <property type="match status" value="1"/>
</dbReference>
<feature type="non-terminal residue" evidence="7">
    <location>
        <position position="1"/>
    </location>
</feature>
<dbReference type="InterPro" id="IPR006153">
    <property type="entry name" value="Cation/H_exchanger_TM"/>
</dbReference>
<proteinExistence type="predicted"/>
<keyword evidence="2 5" id="KW-0812">Transmembrane</keyword>
<feature type="transmembrane region" description="Helical" evidence="5">
    <location>
        <begin position="161"/>
        <end position="184"/>
    </location>
</feature>
<feature type="transmembrane region" description="Helical" evidence="5">
    <location>
        <begin position="97"/>
        <end position="116"/>
    </location>
</feature>
<evidence type="ECO:0000256" key="2">
    <source>
        <dbReference type="ARBA" id="ARBA00022692"/>
    </source>
</evidence>
<dbReference type="GO" id="GO:1902600">
    <property type="term" value="P:proton transmembrane transport"/>
    <property type="evidence" value="ECO:0007669"/>
    <property type="project" value="InterPro"/>
</dbReference>
<sequence>IPMRGVGKSSSIILIGFAVFVMADWLAEWSDHHWSNKIFVEPLLVCMIAGILVTNFSKYRNEFSEILHRVGPPIYLAFFTLTGASLEIQILAKTWQIAVLLVLIRMVTIFLGSFTGGKIAGDTPRQNWVGWMGYITQAGVGIGVAGGIARQSDFDPWGSELATILLAAIIINQVIGPPMMKWVLTFAGESRLRAAGHDFDGTRDAVILGHKTGQPLMLAEGLILHAWEITLVVVDGDLEEEIDRPGINVVTLPDISEESLGSI</sequence>
<keyword evidence="4 5" id="KW-0472">Membrane</keyword>
<dbReference type="EMBL" id="UINC01175866">
    <property type="protein sequence ID" value="SVD82715.1"/>
    <property type="molecule type" value="Genomic_DNA"/>
</dbReference>
<name>A0A382YIQ5_9ZZZZ</name>
<evidence type="ECO:0000256" key="3">
    <source>
        <dbReference type="ARBA" id="ARBA00022989"/>
    </source>
</evidence>
<evidence type="ECO:0000259" key="6">
    <source>
        <dbReference type="Pfam" id="PF00999"/>
    </source>
</evidence>
<dbReference type="InterPro" id="IPR038770">
    <property type="entry name" value="Na+/solute_symporter_sf"/>
</dbReference>
<evidence type="ECO:0000256" key="1">
    <source>
        <dbReference type="ARBA" id="ARBA00004141"/>
    </source>
</evidence>
<dbReference type="GO" id="GO:0016020">
    <property type="term" value="C:membrane"/>
    <property type="evidence" value="ECO:0007669"/>
    <property type="project" value="UniProtKB-SubCell"/>
</dbReference>
<dbReference type="Pfam" id="PF00999">
    <property type="entry name" value="Na_H_Exchanger"/>
    <property type="match status" value="1"/>
</dbReference>
<dbReference type="PANTHER" id="PTHR43021:SF2">
    <property type="entry name" value="CATION_H+ EXCHANGER DOMAIN-CONTAINING PROTEIN"/>
    <property type="match status" value="1"/>
</dbReference>
<feature type="domain" description="Cation/H+ exchanger transmembrane" evidence="6">
    <location>
        <begin position="37"/>
        <end position="184"/>
    </location>
</feature>
<evidence type="ECO:0000313" key="7">
    <source>
        <dbReference type="EMBL" id="SVD82715.1"/>
    </source>
</evidence>
<evidence type="ECO:0000256" key="4">
    <source>
        <dbReference type="ARBA" id="ARBA00023136"/>
    </source>
</evidence>